<dbReference type="EnsemblPlants" id="OB07G11460.1">
    <property type="protein sequence ID" value="OB07G11460.1"/>
    <property type="gene ID" value="OB07G11460"/>
</dbReference>
<evidence type="ECO:0000259" key="1">
    <source>
        <dbReference type="Pfam" id="PF00188"/>
    </source>
</evidence>
<sequence>MAQNSPQDFVDLHNAARRVEGVGRDKAVVEYVESYAAKRAGDCALIHSGSWKKAKYGENLYGGPDGGGHWTAADAVKSWMS</sequence>
<dbReference type="Proteomes" id="UP000006038">
    <property type="component" value="Chromosome 7"/>
</dbReference>
<keyword evidence="3" id="KW-1185">Reference proteome</keyword>
<dbReference type="InterPro" id="IPR035940">
    <property type="entry name" value="CAP_sf"/>
</dbReference>
<dbReference type="OMA" id="DAVKSWM"/>
<evidence type="ECO:0000313" key="3">
    <source>
        <dbReference type="Proteomes" id="UP000006038"/>
    </source>
</evidence>
<dbReference type="STRING" id="4533.J3MIB4"/>
<name>J3MIB4_ORYBR</name>
<dbReference type="SUPFAM" id="SSF55797">
    <property type="entry name" value="PR-1-like"/>
    <property type="match status" value="1"/>
</dbReference>
<protein>
    <recommendedName>
        <fullName evidence="1">SCP domain-containing protein</fullName>
    </recommendedName>
</protein>
<dbReference type="InterPro" id="IPR014044">
    <property type="entry name" value="CAP_dom"/>
</dbReference>
<evidence type="ECO:0000313" key="2">
    <source>
        <dbReference type="EnsemblPlants" id="OB07G11460.1"/>
    </source>
</evidence>
<dbReference type="Pfam" id="PF00188">
    <property type="entry name" value="CAP"/>
    <property type="match status" value="1"/>
</dbReference>
<dbReference type="Gramene" id="OB07G11460.1">
    <property type="protein sequence ID" value="OB07G11460.1"/>
    <property type="gene ID" value="OB07G11460"/>
</dbReference>
<dbReference type="AlphaFoldDB" id="J3MIB4"/>
<proteinExistence type="predicted"/>
<organism evidence="2">
    <name type="scientific">Oryza brachyantha</name>
    <name type="common">malo sina</name>
    <dbReference type="NCBI Taxonomy" id="4533"/>
    <lineage>
        <taxon>Eukaryota</taxon>
        <taxon>Viridiplantae</taxon>
        <taxon>Streptophyta</taxon>
        <taxon>Embryophyta</taxon>
        <taxon>Tracheophyta</taxon>
        <taxon>Spermatophyta</taxon>
        <taxon>Magnoliopsida</taxon>
        <taxon>Liliopsida</taxon>
        <taxon>Poales</taxon>
        <taxon>Poaceae</taxon>
        <taxon>BOP clade</taxon>
        <taxon>Oryzoideae</taxon>
        <taxon>Oryzeae</taxon>
        <taxon>Oryzinae</taxon>
        <taxon>Oryza</taxon>
    </lineage>
</organism>
<dbReference type="HOGENOM" id="CLU_035730_12_2_1"/>
<reference evidence="2" key="2">
    <citation type="submission" date="2013-04" db="UniProtKB">
        <authorList>
            <consortium name="EnsemblPlants"/>
        </authorList>
    </citation>
    <scope>IDENTIFICATION</scope>
</reference>
<reference evidence="2" key="1">
    <citation type="journal article" date="2013" name="Nat. Commun.">
        <title>Whole-genome sequencing of Oryza brachyantha reveals mechanisms underlying Oryza genome evolution.</title>
        <authorList>
            <person name="Chen J."/>
            <person name="Huang Q."/>
            <person name="Gao D."/>
            <person name="Wang J."/>
            <person name="Lang Y."/>
            <person name="Liu T."/>
            <person name="Li B."/>
            <person name="Bai Z."/>
            <person name="Luis Goicoechea J."/>
            <person name="Liang C."/>
            <person name="Chen C."/>
            <person name="Zhang W."/>
            <person name="Sun S."/>
            <person name="Liao Y."/>
            <person name="Zhang X."/>
            <person name="Yang L."/>
            <person name="Song C."/>
            <person name="Wang M."/>
            <person name="Shi J."/>
            <person name="Liu G."/>
            <person name="Liu J."/>
            <person name="Zhou H."/>
            <person name="Zhou W."/>
            <person name="Yu Q."/>
            <person name="An N."/>
            <person name="Chen Y."/>
            <person name="Cai Q."/>
            <person name="Wang B."/>
            <person name="Liu B."/>
            <person name="Min J."/>
            <person name="Huang Y."/>
            <person name="Wu H."/>
            <person name="Li Z."/>
            <person name="Zhang Y."/>
            <person name="Yin Y."/>
            <person name="Song W."/>
            <person name="Jiang J."/>
            <person name="Jackson S.A."/>
            <person name="Wing R.A."/>
            <person name="Wang J."/>
            <person name="Chen M."/>
        </authorList>
    </citation>
    <scope>NUCLEOTIDE SEQUENCE [LARGE SCALE GENOMIC DNA]</scope>
    <source>
        <strain evidence="2">cv. IRGC 101232</strain>
    </source>
</reference>
<feature type="domain" description="SCP" evidence="1">
    <location>
        <begin position="10"/>
        <end position="81"/>
    </location>
</feature>
<accession>J3MIB4</accession>
<dbReference type="Gene3D" id="3.40.33.10">
    <property type="entry name" value="CAP"/>
    <property type="match status" value="1"/>
</dbReference>